<sequence length="79" mass="9008">MSGPHTVIAHKKWSLIPDREPDAEAVTHAMECAVCGDRSDASGSWEPPQTWVLEHSGRNPSHHSYREIITRPWRTFMND</sequence>
<evidence type="ECO:0000313" key="2">
    <source>
        <dbReference type="EMBL" id="ATI18670.1"/>
    </source>
</evidence>
<proteinExistence type="predicted"/>
<reference evidence="2 3" key="1">
    <citation type="submission" date="2017-08" db="EMBL/GenBank/DDBJ databases">
        <authorList>
            <person name="Spangler E.H."/>
            <person name="Amajor V.O."/>
            <person name="Gomez X.D."/>
            <person name="Bhuiyan S."/>
            <person name="Layton S.R."/>
            <person name="Kim T."/>
            <person name="Hughes L.E."/>
            <person name="Garlena R.A."/>
            <person name="Russell D.A."/>
            <person name="Pope W.H."/>
            <person name="Jacobs-Sera D."/>
            <person name="Hendrix R.W."/>
            <person name="Hatfull G.F."/>
        </authorList>
    </citation>
    <scope>NUCLEOTIDE SEQUENCE [LARGE SCALE GENOMIC DNA]</scope>
</reference>
<evidence type="ECO:0000313" key="3">
    <source>
        <dbReference type="Proteomes" id="UP000228562"/>
    </source>
</evidence>
<name>A0A291LH08_9CAUD</name>
<feature type="domain" description="DUF7848" evidence="1">
    <location>
        <begin position="1"/>
        <end position="78"/>
    </location>
</feature>
<gene>
    <name evidence="2" type="ORF">SEA_AMETHYST_48</name>
</gene>
<protein>
    <recommendedName>
        <fullName evidence="1">DUF7848 domain-containing protein</fullName>
    </recommendedName>
</protein>
<organism evidence="2 3">
    <name type="scientific">Streptomyces phage Amethyst</name>
    <dbReference type="NCBI Taxonomy" id="2041205"/>
    <lineage>
        <taxon>Viruses</taxon>
        <taxon>Duplodnaviria</taxon>
        <taxon>Heunggongvirae</taxon>
        <taxon>Uroviricota</taxon>
        <taxon>Caudoviricetes</taxon>
        <taxon>Arquatrovirinae</taxon>
        <taxon>Omarvirus</taxon>
        <taxon>Omarvirus amethyst</taxon>
    </lineage>
</organism>
<dbReference type="Proteomes" id="UP000228562">
    <property type="component" value="Segment"/>
</dbReference>
<dbReference type="EMBL" id="MF766044">
    <property type="protein sequence ID" value="ATI18670.1"/>
    <property type="molecule type" value="Genomic_DNA"/>
</dbReference>
<dbReference type="InterPro" id="IPR057170">
    <property type="entry name" value="DUF7848"/>
</dbReference>
<keyword evidence="3" id="KW-1185">Reference proteome</keyword>
<evidence type="ECO:0000259" key="1">
    <source>
        <dbReference type="Pfam" id="PF25232"/>
    </source>
</evidence>
<accession>A0A291LH08</accession>
<dbReference type="Pfam" id="PF25232">
    <property type="entry name" value="DUF7848"/>
    <property type="match status" value="1"/>
</dbReference>